<evidence type="ECO:0000313" key="1">
    <source>
        <dbReference type="EMBL" id="GAA5136006.1"/>
    </source>
</evidence>
<protein>
    <recommendedName>
        <fullName evidence="3">Enamine deaminase RidA (YjgF/YER057c/UK114 family)</fullName>
    </recommendedName>
</protein>
<dbReference type="Pfam" id="PF01042">
    <property type="entry name" value="Ribonuc_L-PSP"/>
    <property type="match status" value="1"/>
</dbReference>
<proteinExistence type="predicted"/>
<keyword evidence="2" id="KW-1185">Reference proteome</keyword>
<dbReference type="Proteomes" id="UP001500804">
    <property type="component" value="Unassembled WGS sequence"/>
</dbReference>
<sequence>MERTAVNPWKWSLGIGFNQAELIEGTRRELICSGQTSMDGDGHPQHAGDMRAQVILAMDNLEAVLAGADMTLADVVRFNIYTTDVDELFACYDVIAGRFGAAGVQPPCTLLGVTRLAFPELMVELEATAAA</sequence>
<organism evidence="1 2">
    <name type="scientific">Pseudonocardia adelaidensis</name>
    <dbReference type="NCBI Taxonomy" id="648754"/>
    <lineage>
        <taxon>Bacteria</taxon>
        <taxon>Bacillati</taxon>
        <taxon>Actinomycetota</taxon>
        <taxon>Actinomycetes</taxon>
        <taxon>Pseudonocardiales</taxon>
        <taxon>Pseudonocardiaceae</taxon>
        <taxon>Pseudonocardia</taxon>
    </lineage>
</organism>
<dbReference type="PANTHER" id="PTHR43857">
    <property type="entry name" value="BLR7761 PROTEIN"/>
    <property type="match status" value="1"/>
</dbReference>
<dbReference type="InterPro" id="IPR035959">
    <property type="entry name" value="RutC-like_sf"/>
</dbReference>
<dbReference type="CDD" id="cd00448">
    <property type="entry name" value="YjgF_YER057c_UK114_family"/>
    <property type="match status" value="1"/>
</dbReference>
<gene>
    <name evidence="1" type="ORF">GCM10023320_66480</name>
</gene>
<dbReference type="RefSeq" id="WP_345610627.1">
    <property type="nucleotide sequence ID" value="NZ_BAABJO010000033.1"/>
</dbReference>
<dbReference type="Gene3D" id="3.30.1330.40">
    <property type="entry name" value="RutC-like"/>
    <property type="match status" value="1"/>
</dbReference>
<dbReference type="PANTHER" id="PTHR43857:SF1">
    <property type="entry name" value="YJGH FAMILY PROTEIN"/>
    <property type="match status" value="1"/>
</dbReference>
<evidence type="ECO:0008006" key="3">
    <source>
        <dbReference type="Google" id="ProtNLM"/>
    </source>
</evidence>
<reference evidence="2" key="1">
    <citation type="journal article" date="2019" name="Int. J. Syst. Evol. Microbiol.">
        <title>The Global Catalogue of Microorganisms (GCM) 10K type strain sequencing project: providing services to taxonomists for standard genome sequencing and annotation.</title>
        <authorList>
            <consortium name="The Broad Institute Genomics Platform"/>
            <consortium name="The Broad Institute Genome Sequencing Center for Infectious Disease"/>
            <person name="Wu L."/>
            <person name="Ma J."/>
        </authorList>
    </citation>
    <scope>NUCLEOTIDE SEQUENCE [LARGE SCALE GENOMIC DNA]</scope>
    <source>
        <strain evidence="2">JCM 18302</strain>
    </source>
</reference>
<dbReference type="EMBL" id="BAABJO010000033">
    <property type="protein sequence ID" value="GAA5136006.1"/>
    <property type="molecule type" value="Genomic_DNA"/>
</dbReference>
<accession>A0ABP9NXG6</accession>
<evidence type="ECO:0000313" key="2">
    <source>
        <dbReference type="Proteomes" id="UP001500804"/>
    </source>
</evidence>
<dbReference type="SUPFAM" id="SSF55298">
    <property type="entry name" value="YjgF-like"/>
    <property type="match status" value="1"/>
</dbReference>
<dbReference type="InterPro" id="IPR006175">
    <property type="entry name" value="YjgF/YER057c/UK114"/>
</dbReference>
<name>A0ABP9NXG6_9PSEU</name>
<comment type="caution">
    <text evidence="1">The sequence shown here is derived from an EMBL/GenBank/DDBJ whole genome shotgun (WGS) entry which is preliminary data.</text>
</comment>